<dbReference type="CDD" id="cd00586">
    <property type="entry name" value="4HBT"/>
    <property type="match status" value="1"/>
</dbReference>
<organism evidence="3 4">
    <name type="scientific">Paenibacillus roseus</name>
    <dbReference type="NCBI Taxonomy" id="2798579"/>
    <lineage>
        <taxon>Bacteria</taxon>
        <taxon>Bacillati</taxon>
        <taxon>Bacillota</taxon>
        <taxon>Bacilli</taxon>
        <taxon>Bacillales</taxon>
        <taxon>Paenibacillaceae</taxon>
        <taxon>Paenibacillus</taxon>
    </lineage>
</organism>
<sequence>MIQRHIPATRWHVHPLRVRYQETDRMQVVFHANYVNWFEIGRTEWVRYAGIPYAAIEEQGMLLPVTELECRFVKPARYDDQIVVCTRMKEFSPLRLAFESQIRLVGETTEELLGLYAEPPGELLVEGGTRHVWVDRNFRPARLDKAAPELYALIQRAALDDNQ</sequence>
<dbReference type="Proteomes" id="UP000640274">
    <property type="component" value="Unassembled WGS sequence"/>
</dbReference>
<dbReference type="InterPro" id="IPR029069">
    <property type="entry name" value="HotDog_dom_sf"/>
</dbReference>
<reference evidence="3" key="1">
    <citation type="submission" date="2020-12" db="EMBL/GenBank/DDBJ databases">
        <authorList>
            <person name="Huq M.A."/>
        </authorList>
    </citation>
    <scope>NUCLEOTIDE SEQUENCE</scope>
    <source>
        <strain evidence="3">MAHUQ-46</strain>
    </source>
</reference>
<dbReference type="InterPro" id="IPR050563">
    <property type="entry name" value="4-hydroxybenzoyl-CoA_TE"/>
</dbReference>
<dbReference type="Pfam" id="PF13279">
    <property type="entry name" value="4HBT_2"/>
    <property type="match status" value="1"/>
</dbReference>
<accession>A0A934IZE4</accession>
<keyword evidence="2" id="KW-0378">Hydrolase</keyword>
<dbReference type="PANTHER" id="PTHR31793:SF27">
    <property type="entry name" value="NOVEL THIOESTERASE SUPERFAMILY DOMAIN AND SAPOSIN A-TYPE DOMAIN CONTAINING PROTEIN (0610012H03RIK)"/>
    <property type="match status" value="1"/>
</dbReference>
<dbReference type="RefSeq" id="WP_199019589.1">
    <property type="nucleotide sequence ID" value="NZ_JAELUP010000065.1"/>
</dbReference>
<evidence type="ECO:0000313" key="3">
    <source>
        <dbReference type="EMBL" id="MBJ6362041.1"/>
    </source>
</evidence>
<name>A0A934IZE4_9BACL</name>
<dbReference type="AlphaFoldDB" id="A0A934IZE4"/>
<dbReference type="EMBL" id="JAELUP010000065">
    <property type="protein sequence ID" value="MBJ6362041.1"/>
    <property type="molecule type" value="Genomic_DNA"/>
</dbReference>
<evidence type="ECO:0000256" key="2">
    <source>
        <dbReference type="ARBA" id="ARBA00022801"/>
    </source>
</evidence>
<evidence type="ECO:0000313" key="4">
    <source>
        <dbReference type="Proteomes" id="UP000640274"/>
    </source>
</evidence>
<protein>
    <submittedName>
        <fullName evidence="3">Acyl-CoA thioesterase</fullName>
    </submittedName>
</protein>
<comment type="similarity">
    <text evidence="1">Belongs to the 4-hydroxybenzoyl-CoA thioesterase family.</text>
</comment>
<dbReference type="PIRSF" id="PIRSF003230">
    <property type="entry name" value="YbgC"/>
    <property type="match status" value="1"/>
</dbReference>
<dbReference type="NCBIfam" id="TIGR00051">
    <property type="entry name" value="YbgC/FadM family acyl-CoA thioesterase"/>
    <property type="match status" value="1"/>
</dbReference>
<dbReference type="InterPro" id="IPR006684">
    <property type="entry name" value="YbgC/YbaW"/>
</dbReference>
<dbReference type="GO" id="GO:0047617">
    <property type="term" value="F:fatty acyl-CoA hydrolase activity"/>
    <property type="evidence" value="ECO:0007669"/>
    <property type="project" value="TreeGrafter"/>
</dbReference>
<dbReference type="PANTHER" id="PTHR31793">
    <property type="entry name" value="4-HYDROXYBENZOYL-COA THIOESTERASE FAMILY MEMBER"/>
    <property type="match status" value="1"/>
</dbReference>
<dbReference type="SUPFAM" id="SSF54637">
    <property type="entry name" value="Thioesterase/thiol ester dehydrase-isomerase"/>
    <property type="match status" value="1"/>
</dbReference>
<dbReference type="Gene3D" id="3.10.129.10">
    <property type="entry name" value="Hotdog Thioesterase"/>
    <property type="match status" value="1"/>
</dbReference>
<keyword evidence="4" id="KW-1185">Reference proteome</keyword>
<gene>
    <name evidence="3" type="ORF">JFN88_12270</name>
</gene>
<evidence type="ECO:0000256" key="1">
    <source>
        <dbReference type="ARBA" id="ARBA00005953"/>
    </source>
</evidence>
<comment type="caution">
    <text evidence="3">The sequence shown here is derived from an EMBL/GenBank/DDBJ whole genome shotgun (WGS) entry which is preliminary data.</text>
</comment>
<proteinExistence type="inferred from homology"/>